<organism evidence="2 3">
    <name type="scientific">Neolentinus lepideus HHB14362 ss-1</name>
    <dbReference type="NCBI Taxonomy" id="1314782"/>
    <lineage>
        <taxon>Eukaryota</taxon>
        <taxon>Fungi</taxon>
        <taxon>Dikarya</taxon>
        <taxon>Basidiomycota</taxon>
        <taxon>Agaricomycotina</taxon>
        <taxon>Agaricomycetes</taxon>
        <taxon>Gloeophyllales</taxon>
        <taxon>Gloeophyllaceae</taxon>
        <taxon>Neolentinus</taxon>
    </lineage>
</organism>
<gene>
    <name evidence="2" type="ORF">NEOLEDRAFT_1242075</name>
</gene>
<dbReference type="InParanoid" id="A0A165SD55"/>
<reference evidence="2 3" key="1">
    <citation type="journal article" date="2016" name="Mol. Biol. Evol.">
        <title>Comparative Genomics of Early-Diverging Mushroom-Forming Fungi Provides Insights into the Origins of Lignocellulose Decay Capabilities.</title>
        <authorList>
            <person name="Nagy L.G."/>
            <person name="Riley R."/>
            <person name="Tritt A."/>
            <person name="Adam C."/>
            <person name="Daum C."/>
            <person name="Floudas D."/>
            <person name="Sun H."/>
            <person name="Yadav J.S."/>
            <person name="Pangilinan J."/>
            <person name="Larsson K.H."/>
            <person name="Matsuura K."/>
            <person name="Barry K."/>
            <person name="Labutti K."/>
            <person name="Kuo R."/>
            <person name="Ohm R.A."/>
            <person name="Bhattacharya S.S."/>
            <person name="Shirouzu T."/>
            <person name="Yoshinaga Y."/>
            <person name="Martin F.M."/>
            <person name="Grigoriev I.V."/>
            <person name="Hibbett D.S."/>
        </authorList>
    </citation>
    <scope>NUCLEOTIDE SEQUENCE [LARGE SCALE GENOMIC DNA]</scope>
    <source>
        <strain evidence="2 3">HHB14362 ss-1</strain>
    </source>
</reference>
<dbReference type="Proteomes" id="UP000076761">
    <property type="component" value="Unassembled WGS sequence"/>
</dbReference>
<feature type="compositionally biased region" description="Low complexity" evidence="1">
    <location>
        <begin position="46"/>
        <end position="61"/>
    </location>
</feature>
<protein>
    <submittedName>
        <fullName evidence="2">Uncharacterized protein</fullName>
    </submittedName>
</protein>
<accession>A0A165SD55</accession>
<dbReference type="EMBL" id="KV425574">
    <property type="protein sequence ID" value="KZT24985.1"/>
    <property type="molecule type" value="Genomic_DNA"/>
</dbReference>
<feature type="region of interest" description="Disordered" evidence="1">
    <location>
        <begin position="46"/>
        <end position="66"/>
    </location>
</feature>
<sequence length="155" mass="15832">MNVSSLSASSPRPSISTARRRWPFRLTEPHITVTIHSSYVPSSLSFPLSTPSPSATPSLESGVSTTPSGIITRTSMQSSDGSSAVTVPTTMWVCGSAPITESNMSSGSVSASGTQSTCTNITTSLPSSTSTAAAVEGVQIDTIVWAAAGLFAALF</sequence>
<evidence type="ECO:0000313" key="2">
    <source>
        <dbReference type="EMBL" id="KZT24985.1"/>
    </source>
</evidence>
<evidence type="ECO:0000313" key="3">
    <source>
        <dbReference type="Proteomes" id="UP000076761"/>
    </source>
</evidence>
<proteinExistence type="predicted"/>
<dbReference type="AlphaFoldDB" id="A0A165SD55"/>
<keyword evidence="3" id="KW-1185">Reference proteome</keyword>
<evidence type="ECO:0000256" key="1">
    <source>
        <dbReference type="SAM" id="MobiDB-lite"/>
    </source>
</evidence>
<name>A0A165SD55_9AGAM</name>